<proteinExistence type="predicted"/>
<dbReference type="EMBL" id="AMWN01000001">
    <property type="protein sequence ID" value="EXJ95986.1"/>
    <property type="molecule type" value="Genomic_DNA"/>
</dbReference>
<keyword evidence="4 6" id="KW-0472">Membrane</keyword>
<dbReference type="Pfam" id="PF10277">
    <property type="entry name" value="Frag1"/>
    <property type="match status" value="1"/>
</dbReference>
<comment type="caution">
    <text evidence="8">The sequence shown here is derived from an EMBL/GenBank/DDBJ whole genome shotgun (WGS) entry which is preliminary data.</text>
</comment>
<dbReference type="GeneID" id="19156014"/>
<keyword evidence="3 6" id="KW-1133">Transmembrane helix</keyword>
<comment type="subcellular location">
    <subcellularLocation>
        <location evidence="1">Endomembrane system</location>
        <topology evidence="1">Multi-pass membrane protein</topology>
    </subcellularLocation>
</comment>
<feature type="transmembrane region" description="Helical" evidence="6">
    <location>
        <begin position="97"/>
        <end position="119"/>
    </location>
</feature>
<sequence>MWYLGSWMFPVVSACMWLAMLLAMFIHWEVIGHPHYPSMESGQRIAYISDVGAYGLKPLFITGCVITTVSLDLGFMAERWLRHTGRLVPNTSVAQKVLSVIAIIFAVAGSAGLILLSIFDTYHHPHLHDGFLLLFIAGYVLSAVFICAEYWRLGIHYRHHRILRISFYVKLVFIIIEVILAIVFVCTDFTSNQNIAAVFEWIVALVFTGYILSFLLDLLPSVRTRHHVPQGWREAELEKGRHGDQTLPGPPITSDSAGPNQEQGTSSEDDLATGYRGTTMTNGAGVAQPNNDSDTGRQSRWHFGGFRV</sequence>
<dbReference type="InterPro" id="IPR019402">
    <property type="entry name" value="CWH43_N"/>
</dbReference>
<evidence type="ECO:0000313" key="9">
    <source>
        <dbReference type="Proteomes" id="UP000019484"/>
    </source>
</evidence>
<evidence type="ECO:0000256" key="2">
    <source>
        <dbReference type="ARBA" id="ARBA00022692"/>
    </source>
</evidence>
<reference evidence="8 9" key="1">
    <citation type="submission" date="2013-03" db="EMBL/GenBank/DDBJ databases">
        <title>The Genome Sequence of Capronia coronata CBS 617.96.</title>
        <authorList>
            <consortium name="The Broad Institute Genomics Platform"/>
            <person name="Cuomo C."/>
            <person name="de Hoog S."/>
            <person name="Gorbushina A."/>
            <person name="Walker B."/>
            <person name="Young S.K."/>
            <person name="Zeng Q."/>
            <person name="Gargeya S."/>
            <person name="Fitzgerald M."/>
            <person name="Haas B."/>
            <person name="Abouelleil A."/>
            <person name="Allen A.W."/>
            <person name="Alvarado L."/>
            <person name="Arachchi H.M."/>
            <person name="Berlin A.M."/>
            <person name="Chapman S.B."/>
            <person name="Gainer-Dewar J."/>
            <person name="Goldberg J."/>
            <person name="Griggs A."/>
            <person name="Gujja S."/>
            <person name="Hansen M."/>
            <person name="Howarth C."/>
            <person name="Imamovic A."/>
            <person name="Ireland A."/>
            <person name="Larimer J."/>
            <person name="McCowan C."/>
            <person name="Murphy C."/>
            <person name="Pearson M."/>
            <person name="Poon T.W."/>
            <person name="Priest M."/>
            <person name="Roberts A."/>
            <person name="Saif S."/>
            <person name="Shea T."/>
            <person name="Sisk P."/>
            <person name="Sykes S."/>
            <person name="Wortman J."/>
            <person name="Nusbaum C."/>
            <person name="Birren B."/>
        </authorList>
    </citation>
    <scope>NUCLEOTIDE SEQUENCE [LARGE SCALE GENOMIC DNA]</scope>
    <source>
        <strain evidence="8 9">CBS 617.96</strain>
    </source>
</reference>
<evidence type="ECO:0000256" key="4">
    <source>
        <dbReference type="ARBA" id="ARBA00023136"/>
    </source>
</evidence>
<accession>W9Z329</accession>
<feature type="compositionally biased region" description="Polar residues" evidence="5">
    <location>
        <begin position="253"/>
        <end position="266"/>
    </location>
</feature>
<feature type="transmembrane region" description="Helical" evidence="6">
    <location>
        <begin position="7"/>
        <end position="28"/>
    </location>
</feature>
<dbReference type="STRING" id="1182541.W9Z329"/>
<dbReference type="OrthoDB" id="10032492at2759"/>
<evidence type="ECO:0000313" key="8">
    <source>
        <dbReference type="EMBL" id="EXJ95986.1"/>
    </source>
</evidence>
<dbReference type="PANTHER" id="PTHR21324">
    <property type="entry name" value="FASTING-INDUCIBLE INTEGRAL MEMBRANE PROTEIN TM6P1-RELATED"/>
    <property type="match status" value="1"/>
</dbReference>
<feature type="transmembrane region" description="Helical" evidence="6">
    <location>
        <begin position="165"/>
        <end position="185"/>
    </location>
</feature>
<feature type="domain" description="CWH43-like N-terminal" evidence="7">
    <location>
        <begin position="6"/>
        <end position="219"/>
    </location>
</feature>
<dbReference type="InterPro" id="IPR050911">
    <property type="entry name" value="DRAM/TMEM150_Autophagy_Mod"/>
</dbReference>
<feature type="transmembrane region" description="Helical" evidence="6">
    <location>
        <begin position="131"/>
        <end position="153"/>
    </location>
</feature>
<feature type="region of interest" description="Disordered" evidence="5">
    <location>
        <begin position="233"/>
        <end position="308"/>
    </location>
</feature>
<feature type="transmembrane region" description="Helical" evidence="6">
    <location>
        <begin position="197"/>
        <end position="219"/>
    </location>
</feature>
<organism evidence="8 9">
    <name type="scientific">Capronia coronata CBS 617.96</name>
    <dbReference type="NCBI Taxonomy" id="1182541"/>
    <lineage>
        <taxon>Eukaryota</taxon>
        <taxon>Fungi</taxon>
        <taxon>Dikarya</taxon>
        <taxon>Ascomycota</taxon>
        <taxon>Pezizomycotina</taxon>
        <taxon>Eurotiomycetes</taxon>
        <taxon>Chaetothyriomycetidae</taxon>
        <taxon>Chaetothyriales</taxon>
        <taxon>Herpotrichiellaceae</taxon>
        <taxon>Capronia</taxon>
    </lineage>
</organism>
<keyword evidence="2 6" id="KW-0812">Transmembrane</keyword>
<dbReference type="GO" id="GO:0012505">
    <property type="term" value="C:endomembrane system"/>
    <property type="evidence" value="ECO:0007669"/>
    <property type="project" value="UniProtKB-SubCell"/>
</dbReference>
<dbReference type="eggNOG" id="ENOG502RZQS">
    <property type="taxonomic scope" value="Eukaryota"/>
</dbReference>
<evidence type="ECO:0000256" key="5">
    <source>
        <dbReference type="SAM" id="MobiDB-lite"/>
    </source>
</evidence>
<evidence type="ECO:0000259" key="7">
    <source>
        <dbReference type="Pfam" id="PF10277"/>
    </source>
</evidence>
<evidence type="ECO:0000256" key="6">
    <source>
        <dbReference type="SAM" id="Phobius"/>
    </source>
</evidence>
<gene>
    <name evidence="8" type="ORF">A1O1_01112</name>
</gene>
<feature type="compositionally biased region" description="Basic and acidic residues" evidence="5">
    <location>
        <begin position="233"/>
        <end position="244"/>
    </location>
</feature>
<feature type="transmembrane region" description="Helical" evidence="6">
    <location>
        <begin position="59"/>
        <end position="77"/>
    </location>
</feature>
<evidence type="ECO:0000256" key="1">
    <source>
        <dbReference type="ARBA" id="ARBA00004127"/>
    </source>
</evidence>
<feature type="compositionally biased region" description="Polar residues" evidence="5">
    <location>
        <begin position="276"/>
        <end position="298"/>
    </location>
</feature>
<evidence type="ECO:0000256" key="3">
    <source>
        <dbReference type="ARBA" id="ARBA00022989"/>
    </source>
</evidence>
<protein>
    <recommendedName>
        <fullName evidence="7">CWH43-like N-terminal domain-containing protein</fullName>
    </recommendedName>
</protein>
<name>W9Z329_9EURO</name>
<dbReference type="AlphaFoldDB" id="W9Z329"/>
<dbReference type="RefSeq" id="XP_007720215.1">
    <property type="nucleotide sequence ID" value="XM_007722025.1"/>
</dbReference>
<dbReference type="PANTHER" id="PTHR21324:SF2">
    <property type="entry name" value="EG:22E5.9 PROTEIN"/>
    <property type="match status" value="1"/>
</dbReference>
<dbReference type="Proteomes" id="UP000019484">
    <property type="component" value="Unassembled WGS sequence"/>
</dbReference>
<keyword evidence="9" id="KW-1185">Reference proteome</keyword>
<dbReference type="HOGENOM" id="CLU_050573_0_0_1"/>
<dbReference type="GO" id="GO:0005886">
    <property type="term" value="C:plasma membrane"/>
    <property type="evidence" value="ECO:0007669"/>
    <property type="project" value="TreeGrafter"/>
</dbReference>